<dbReference type="GO" id="GO:0044773">
    <property type="term" value="P:mitotic DNA damage checkpoint signaling"/>
    <property type="evidence" value="ECO:0007669"/>
    <property type="project" value="TreeGrafter"/>
</dbReference>
<evidence type="ECO:0000259" key="8">
    <source>
        <dbReference type="PROSITE" id="PS50011"/>
    </source>
</evidence>
<evidence type="ECO:0000256" key="6">
    <source>
        <dbReference type="ARBA" id="ARBA00022840"/>
    </source>
</evidence>
<dbReference type="EMBL" id="VOIH02000004">
    <property type="protein sequence ID" value="KAF3448256.1"/>
    <property type="molecule type" value="Genomic_DNA"/>
</dbReference>
<organism evidence="9 10">
    <name type="scientific">Rhamnella rubrinervis</name>
    <dbReference type="NCBI Taxonomy" id="2594499"/>
    <lineage>
        <taxon>Eukaryota</taxon>
        <taxon>Viridiplantae</taxon>
        <taxon>Streptophyta</taxon>
        <taxon>Embryophyta</taxon>
        <taxon>Tracheophyta</taxon>
        <taxon>Spermatophyta</taxon>
        <taxon>Magnoliopsida</taxon>
        <taxon>eudicotyledons</taxon>
        <taxon>Gunneridae</taxon>
        <taxon>Pentapetalae</taxon>
        <taxon>rosids</taxon>
        <taxon>fabids</taxon>
        <taxon>Rosales</taxon>
        <taxon>Rhamnaceae</taxon>
        <taxon>rhamnoid group</taxon>
        <taxon>Rhamneae</taxon>
        <taxon>Rhamnella</taxon>
    </lineage>
</organism>
<dbReference type="GO" id="GO:0005634">
    <property type="term" value="C:nucleus"/>
    <property type="evidence" value="ECO:0007669"/>
    <property type="project" value="TreeGrafter"/>
</dbReference>
<feature type="compositionally biased region" description="Polar residues" evidence="7">
    <location>
        <begin position="610"/>
        <end position="621"/>
    </location>
</feature>
<protein>
    <recommendedName>
        <fullName evidence="1">non-specific serine/threonine protein kinase</fullName>
        <ecNumber evidence="1">2.7.11.1</ecNumber>
    </recommendedName>
</protein>
<feature type="region of interest" description="Disordered" evidence="7">
    <location>
        <begin position="668"/>
        <end position="699"/>
    </location>
</feature>
<dbReference type="Pfam" id="PF00069">
    <property type="entry name" value="Pkinase"/>
    <property type="match status" value="2"/>
</dbReference>
<feature type="region of interest" description="Disordered" evidence="7">
    <location>
        <begin position="610"/>
        <end position="651"/>
    </location>
</feature>
<keyword evidence="10" id="KW-1185">Reference proteome</keyword>
<dbReference type="PANTHER" id="PTHR44167">
    <property type="entry name" value="OVARIAN-SPECIFIC SERINE/THREONINE-PROTEIN KINASE LOK-RELATED"/>
    <property type="match status" value="1"/>
</dbReference>
<dbReference type="Proteomes" id="UP000796880">
    <property type="component" value="Unassembled WGS sequence"/>
</dbReference>
<keyword evidence="2" id="KW-0723">Serine/threonine-protein kinase</keyword>
<dbReference type="AlphaFoldDB" id="A0A8K0H9J8"/>
<dbReference type="PROSITE" id="PS00108">
    <property type="entry name" value="PROTEIN_KINASE_ST"/>
    <property type="match status" value="1"/>
</dbReference>
<dbReference type="GO" id="GO:0005524">
    <property type="term" value="F:ATP binding"/>
    <property type="evidence" value="ECO:0007669"/>
    <property type="project" value="UniProtKB-KW"/>
</dbReference>
<keyword evidence="6" id="KW-0067">ATP-binding</keyword>
<evidence type="ECO:0000256" key="4">
    <source>
        <dbReference type="ARBA" id="ARBA00022741"/>
    </source>
</evidence>
<feature type="compositionally biased region" description="Polar residues" evidence="7">
    <location>
        <begin position="668"/>
        <end position="677"/>
    </location>
</feature>
<keyword evidence="5" id="KW-0418">Kinase</keyword>
<name>A0A8K0H9J8_9ROSA</name>
<dbReference type="PANTHER" id="PTHR44167:SF23">
    <property type="entry name" value="CDC7 KINASE, ISOFORM A-RELATED"/>
    <property type="match status" value="1"/>
</dbReference>
<dbReference type="GO" id="GO:0004674">
    <property type="term" value="F:protein serine/threonine kinase activity"/>
    <property type="evidence" value="ECO:0007669"/>
    <property type="project" value="UniProtKB-KW"/>
</dbReference>
<dbReference type="FunFam" id="1.10.510.10:FF:001893">
    <property type="entry name" value="Probable serine/threonine-protein kinase DDB_G0291918"/>
    <property type="match status" value="1"/>
</dbReference>
<feature type="compositionally biased region" description="Polar residues" evidence="7">
    <location>
        <begin position="684"/>
        <end position="696"/>
    </location>
</feature>
<feature type="compositionally biased region" description="Polar residues" evidence="7">
    <location>
        <begin position="629"/>
        <end position="650"/>
    </location>
</feature>
<dbReference type="EC" id="2.7.11.1" evidence="1"/>
<dbReference type="Gene3D" id="1.10.510.10">
    <property type="entry name" value="Transferase(Phosphotransferase) domain 1"/>
    <property type="match status" value="2"/>
</dbReference>
<dbReference type="InterPro" id="IPR000719">
    <property type="entry name" value="Prot_kinase_dom"/>
</dbReference>
<evidence type="ECO:0000313" key="10">
    <source>
        <dbReference type="Proteomes" id="UP000796880"/>
    </source>
</evidence>
<evidence type="ECO:0000256" key="5">
    <source>
        <dbReference type="ARBA" id="ARBA00022777"/>
    </source>
</evidence>
<evidence type="ECO:0000256" key="3">
    <source>
        <dbReference type="ARBA" id="ARBA00022679"/>
    </source>
</evidence>
<sequence length="947" mass="106135">METRSTDSEISNPTSSNSDKARHLLALVISLGRPARPPELASRCTSFPASSELVQSLCSIPDSPLALTEDLYVKPSPAALIAFESGAGNSNLFNSRMVLPRQLLVAPVRGVDPMWNCSDPVRIWFKKRKRLASDCSLMPPAKRRLALILGDGKEENGATKVIVDNCLEVPCNVTDYDSWSINVIPSSKTNMENGLTKIMACEPDPRPALLTCAVDNLVSCKGDNIDGTDFGGRTNDITTICSECVGNVSLMEAQDDSGSWKPTNVRFSGNERIIRGQEEEWSVASESLKEETKSLVKLFKTALLDMKNESENEQMKPGNHEEFKDDMQSLDKEQTNGHAATLAISPVTEVSVSQKQFSRRSAKMNTIHRNAMSSRMQSLCKSLEHGKEINAHEEKHQCKRDLTEISMVKKLKQNDHSDVHIKKRKTVAASISPKDETETKVLPNFENFVVEEEEGSGGYGTVYRARRKYDGTKVAIKCPHPKAHRHHVTNEMRMLQRFGGKNFVIKYEDSFKSGDSDCFVLEHVEHDRPEVLKKEIDILQLQWYGYCMFRALASLHKQGIVHRDVKPGNFLFSRRATKGYLIDFNLAMDLQQKYGNTRKSKGGYDVNINSIKLPNANSVPQTKDRKSPNAKSSETANLKTTKGYKSTTDLKNLRKKALSQTKAYNNEFGNWNASKSQGAGGSGITSARDGTSTRTPSVERLREPLPCQGRKELINLIQEARQSPNQEVSSVPSPMRKRIAAPPRNVDNILVHLTPMPLHLTGICVGGAGLMKNRGRGKHKKEGPCVGTKGFRAPEVLFRSLYQGPKVDVWSAGVTLLYLMIGRTPFFGDPEQNIKDIAKLRGSEDLWEVAKLHDRESSFPVELYKPEFLQPTKLWDWCKTSTRRPDFFKEIPRSLFDLVDKCLTVNPRLRISAEEALKHEFFAPCHEALRKHRLRRQISQAAIKQNS</sequence>
<comment type="caution">
    <text evidence="9">The sequence shown here is derived from an EMBL/GenBank/DDBJ whole genome shotgun (WGS) entry which is preliminary data.</text>
</comment>
<evidence type="ECO:0000313" key="9">
    <source>
        <dbReference type="EMBL" id="KAF3448256.1"/>
    </source>
</evidence>
<dbReference type="InterPro" id="IPR011009">
    <property type="entry name" value="Kinase-like_dom_sf"/>
</dbReference>
<dbReference type="InterPro" id="IPR008271">
    <property type="entry name" value="Ser/Thr_kinase_AS"/>
</dbReference>
<evidence type="ECO:0000256" key="2">
    <source>
        <dbReference type="ARBA" id="ARBA00022527"/>
    </source>
</evidence>
<keyword evidence="3" id="KW-0808">Transferase</keyword>
<dbReference type="SMART" id="SM00220">
    <property type="entry name" value="S_TKc"/>
    <property type="match status" value="1"/>
</dbReference>
<dbReference type="SUPFAM" id="SSF56112">
    <property type="entry name" value="Protein kinase-like (PK-like)"/>
    <property type="match status" value="1"/>
</dbReference>
<dbReference type="OrthoDB" id="10020333at2759"/>
<accession>A0A8K0H9J8</accession>
<proteinExistence type="predicted"/>
<reference evidence="9" key="1">
    <citation type="submission" date="2020-03" db="EMBL/GenBank/DDBJ databases">
        <title>A high-quality chromosome-level genome assembly of a woody plant with both climbing and erect habits, Rhamnella rubrinervis.</title>
        <authorList>
            <person name="Lu Z."/>
            <person name="Yang Y."/>
            <person name="Zhu X."/>
            <person name="Sun Y."/>
        </authorList>
    </citation>
    <scope>NUCLEOTIDE SEQUENCE</scope>
    <source>
        <strain evidence="9">BYM</strain>
        <tissue evidence="9">Leaf</tissue>
    </source>
</reference>
<feature type="domain" description="Protein kinase" evidence="8">
    <location>
        <begin position="448"/>
        <end position="922"/>
    </location>
</feature>
<keyword evidence="4" id="KW-0547">Nucleotide-binding</keyword>
<dbReference type="PROSITE" id="PS50011">
    <property type="entry name" value="PROTEIN_KINASE_DOM"/>
    <property type="match status" value="1"/>
</dbReference>
<gene>
    <name evidence="9" type="ORF">FNV43_RR08969</name>
</gene>
<dbReference type="FunFam" id="1.10.510.10:FF:001725">
    <property type="entry name" value="Kinase like protein"/>
    <property type="match status" value="1"/>
</dbReference>
<evidence type="ECO:0000256" key="1">
    <source>
        <dbReference type="ARBA" id="ARBA00012513"/>
    </source>
</evidence>
<evidence type="ECO:0000256" key="7">
    <source>
        <dbReference type="SAM" id="MobiDB-lite"/>
    </source>
</evidence>